<evidence type="ECO:0000256" key="2">
    <source>
        <dbReference type="ARBA" id="ARBA00013106"/>
    </source>
</evidence>
<dbReference type="PROSITE" id="PS00630">
    <property type="entry name" value="IMP_2"/>
    <property type="match status" value="1"/>
</dbReference>
<accession>A0ABR9QJ14</accession>
<dbReference type="Pfam" id="PF00459">
    <property type="entry name" value="Inositol_P"/>
    <property type="match status" value="1"/>
</dbReference>
<organism evidence="6 7">
    <name type="scientific">Litchfieldia luteola</name>
    <dbReference type="NCBI Taxonomy" id="682179"/>
    <lineage>
        <taxon>Bacteria</taxon>
        <taxon>Bacillati</taxon>
        <taxon>Bacillota</taxon>
        <taxon>Bacilli</taxon>
        <taxon>Bacillales</taxon>
        <taxon>Bacillaceae</taxon>
        <taxon>Litchfieldia</taxon>
    </lineage>
</organism>
<dbReference type="PROSITE" id="PS00629">
    <property type="entry name" value="IMP_1"/>
    <property type="match status" value="1"/>
</dbReference>
<dbReference type="PANTHER" id="PTHR20854:SF4">
    <property type="entry name" value="INOSITOL-1-MONOPHOSPHATASE-RELATED"/>
    <property type="match status" value="1"/>
</dbReference>
<evidence type="ECO:0000313" key="6">
    <source>
        <dbReference type="EMBL" id="MBE4908485.1"/>
    </source>
</evidence>
<evidence type="ECO:0000256" key="1">
    <source>
        <dbReference type="ARBA" id="ARBA00001033"/>
    </source>
</evidence>
<keyword evidence="3" id="KW-0479">Metal-binding</keyword>
<proteinExistence type="predicted"/>
<evidence type="ECO:0000313" key="7">
    <source>
        <dbReference type="Proteomes" id="UP001516662"/>
    </source>
</evidence>
<name>A0ABR9QJ14_9BACI</name>
<protein>
    <recommendedName>
        <fullName evidence="2">inositol-phosphate phosphatase</fullName>
        <ecNumber evidence="2">3.1.3.25</ecNumber>
    </recommendedName>
</protein>
<keyword evidence="7" id="KW-1185">Reference proteome</keyword>
<dbReference type="InterPro" id="IPR020550">
    <property type="entry name" value="Inositol_monophosphatase_CS"/>
</dbReference>
<evidence type="ECO:0000256" key="4">
    <source>
        <dbReference type="ARBA" id="ARBA00022801"/>
    </source>
</evidence>
<dbReference type="EC" id="3.1.3.25" evidence="2"/>
<dbReference type="PANTHER" id="PTHR20854">
    <property type="entry name" value="INOSITOL MONOPHOSPHATASE"/>
    <property type="match status" value="1"/>
</dbReference>
<dbReference type="Gene3D" id="3.40.190.80">
    <property type="match status" value="1"/>
</dbReference>
<dbReference type="InterPro" id="IPR020583">
    <property type="entry name" value="Inositol_monoP_metal-BS"/>
</dbReference>
<dbReference type="Gene3D" id="3.30.540.10">
    <property type="entry name" value="Fructose-1,6-Bisphosphatase, subunit A, domain 1"/>
    <property type="match status" value="1"/>
</dbReference>
<dbReference type="CDD" id="cd01637">
    <property type="entry name" value="IMPase_like"/>
    <property type="match status" value="1"/>
</dbReference>
<keyword evidence="4" id="KW-0378">Hydrolase</keyword>
<evidence type="ECO:0000256" key="3">
    <source>
        <dbReference type="ARBA" id="ARBA00022723"/>
    </source>
</evidence>
<dbReference type="EMBL" id="JADCLJ010000020">
    <property type="protein sequence ID" value="MBE4908485.1"/>
    <property type="molecule type" value="Genomic_DNA"/>
</dbReference>
<comment type="caution">
    <text evidence="6">The sequence shown here is derived from an EMBL/GenBank/DDBJ whole genome shotgun (WGS) entry which is preliminary data.</text>
</comment>
<evidence type="ECO:0000256" key="5">
    <source>
        <dbReference type="ARBA" id="ARBA00022842"/>
    </source>
</evidence>
<keyword evidence="5" id="KW-0460">Magnesium</keyword>
<dbReference type="InterPro" id="IPR000760">
    <property type="entry name" value="Inositol_monophosphatase-like"/>
</dbReference>
<dbReference type="RefSeq" id="WP_193536232.1">
    <property type="nucleotide sequence ID" value="NZ_JADCLJ010000020.1"/>
</dbReference>
<dbReference type="PRINTS" id="PR00377">
    <property type="entry name" value="IMPHPHTASES"/>
</dbReference>
<dbReference type="Proteomes" id="UP001516662">
    <property type="component" value="Unassembled WGS sequence"/>
</dbReference>
<gene>
    <name evidence="6" type="ORF">IMZ08_10500</name>
</gene>
<sequence>MDLDIKELGQFASGIVSEAGLLLLKLRNDSLDFEEKKNHADLVTVVDSAVERFLVDKIVERYPSHGIVGEEGVFETNVSHFDTQWIIDPIDGTTNFIHNFPYYGISVGIVHKGIGVIGVVYNPSMNELYFAEKDHGAYVNGEKLSLDKPMLFKEALVSSTMFWEDTRKKDAIHPSLLHIYKTTRGLRLVGGAAISLCEIAKGTLSAYVAPMLSAWDYAGGVIVLKEAGGVITRLDGTSVSFKESGSILAAHPSIHQELLSIYTD</sequence>
<comment type="catalytic activity">
    <reaction evidence="1">
        <text>a myo-inositol phosphate + H2O = myo-inositol + phosphate</text>
        <dbReference type="Rhea" id="RHEA:24056"/>
        <dbReference type="ChEBI" id="CHEBI:15377"/>
        <dbReference type="ChEBI" id="CHEBI:17268"/>
        <dbReference type="ChEBI" id="CHEBI:43474"/>
        <dbReference type="ChEBI" id="CHEBI:84139"/>
        <dbReference type="EC" id="3.1.3.25"/>
    </reaction>
</comment>
<reference evidence="6 7" key="1">
    <citation type="submission" date="2020-10" db="EMBL/GenBank/DDBJ databases">
        <title>Bacillus sp. HD4P25, an endophyte from a halophyte.</title>
        <authorList>
            <person name="Sun J.-Q."/>
        </authorList>
    </citation>
    <scope>NUCLEOTIDE SEQUENCE [LARGE SCALE GENOMIC DNA]</scope>
    <source>
        <strain evidence="6 7">YIM 93174</strain>
    </source>
</reference>
<dbReference type="SUPFAM" id="SSF56655">
    <property type="entry name" value="Carbohydrate phosphatase"/>
    <property type="match status" value="1"/>
</dbReference>